<dbReference type="GO" id="GO:0140101">
    <property type="term" value="F:catalytic activity, acting on a tRNA"/>
    <property type="evidence" value="ECO:0007669"/>
    <property type="project" value="UniProtKB-ARBA"/>
</dbReference>
<feature type="domain" description="MTTase N-terminal" evidence="10">
    <location>
        <begin position="14"/>
        <end position="130"/>
    </location>
</feature>
<dbReference type="NCBIfam" id="TIGR00089">
    <property type="entry name" value="MiaB/RimO family radical SAM methylthiotransferase"/>
    <property type="match status" value="1"/>
</dbReference>
<comment type="cofactor">
    <cofactor evidence="8">
        <name>[4Fe-4S] cluster</name>
        <dbReference type="ChEBI" id="CHEBI:49883"/>
    </cofactor>
    <text evidence="8">Binds 2 [4Fe-4S] clusters. One cluster is coordinated with 3 cysteines and an exchangeable S-adenosyl-L-methionine.</text>
</comment>
<evidence type="ECO:0000256" key="1">
    <source>
        <dbReference type="ARBA" id="ARBA00022485"/>
    </source>
</evidence>
<proteinExistence type="inferred from homology"/>
<dbReference type="GO" id="GO:0103039">
    <property type="term" value="F:protein methylthiotransferase activity"/>
    <property type="evidence" value="ECO:0007669"/>
    <property type="project" value="UniProtKB-EC"/>
</dbReference>
<dbReference type="EC" id="2.8.4.4" evidence="8"/>
<feature type="binding site" evidence="8">
    <location>
        <position position="23"/>
    </location>
    <ligand>
        <name>[4Fe-4S] cluster</name>
        <dbReference type="ChEBI" id="CHEBI:49883"/>
        <label>1</label>
    </ligand>
</feature>
<keyword evidence="7 8" id="KW-0411">Iron-sulfur</keyword>
<gene>
    <name evidence="8" type="primary">rimO</name>
    <name evidence="12" type="ORF">SAMN02746064_00225</name>
</gene>
<keyword evidence="6 8" id="KW-0408">Iron</keyword>
<feature type="binding site" evidence="8">
    <location>
        <position position="168"/>
    </location>
    <ligand>
        <name>[4Fe-4S] cluster</name>
        <dbReference type="ChEBI" id="CHEBI:49883"/>
        <label>2</label>
        <note>4Fe-4S-S-AdoMet</note>
    </ligand>
</feature>
<dbReference type="GO" id="GO:0035600">
    <property type="term" value="P:tRNA methylthiolation"/>
    <property type="evidence" value="ECO:0007669"/>
    <property type="project" value="UniProtKB-ARBA"/>
</dbReference>
<evidence type="ECO:0000313" key="13">
    <source>
        <dbReference type="Proteomes" id="UP000184251"/>
    </source>
</evidence>
<dbReference type="STRING" id="1120975.SAMN02746064_00225"/>
<evidence type="ECO:0000256" key="4">
    <source>
        <dbReference type="ARBA" id="ARBA00022691"/>
    </source>
</evidence>
<keyword evidence="5 8" id="KW-0479">Metal-binding</keyword>
<dbReference type="GO" id="GO:0035599">
    <property type="term" value="F:aspartic acid methylthiotransferase activity"/>
    <property type="evidence" value="ECO:0007669"/>
    <property type="project" value="TreeGrafter"/>
</dbReference>
<feature type="binding site" evidence="8">
    <location>
        <position position="59"/>
    </location>
    <ligand>
        <name>[4Fe-4S] cluster</name>
        <dbReference type="ChEBI" id="CHEBI:49883"/>
        <label>1</label>
    </ligand>
</feature>
<dbReference type="Proteomes" id="UP000184251">
    <property type="component" value="Unassembled WGS sequence"/>
</dbReference>
<dbReference type="Pfam" id="PF18693">
    <property type="entry name" value="TRAM_2"/>
    <property type="match status" value="1"/>
</dbReference>
<dbReference type="EMBL" id="FQTU01000001">
    <property type="protein sequence ID" value="SHE30384.1"/>
    <property type="molecule type" value="Genomic_DNA"/>
</dbReference>
<dbReference type="Gene3D" id="3.80.30.20">
    <property type="entry name" value="tm_1862 like domain"/>
    <property type="match status" value="1"/>
</dbReference>
<feature type="domain" description="TRAM" evidence="9">
    <location>
        <begin position="387"/>
        <end position="453"/>
    </location>
</feature>
<dbReference type="FunFam" id="3.80.30.20:FF:000001">
    <property type="entry name" value="tRNA-2-methylthio-N(6)-dimethylallyladenosine synthase 2"/>
    <property type="match status" value="1"/>
</dbReference>
<accession>A0A1M4SDR5</accession>
<dbReference type="GO" id="GO:0005829">
    <property type="term" value="C:cytosol"/>
    <property type="evidence" value="ECO:0007669"/>
    <property type="project" value="TreeGrafter"/>
</dbReference>
<dbReference type="InterPro" id="IPR058240">
    <property type="entry name" value="rSAM_sf"/>
</dbReference>
<dbReference type="Gene3D" id="3.40.50.12160">
    <property type="entry name" value="Methylthiotransferase, N-terminal domain"/>
    <property type="match status" value="1"/>
</dbReference>
<dbReference type="SFLD" id="SFLDG01082">
    <property type="entry name" value="B12-binding_domain_containing"/>
    <property type="match status" value="1"/>
</dbReference>
<feature type="binding site" evidence="8">
    <location>
        <position position="172"/>
    </location>
    <ligand>
        <name>[4Fe-4S] cluster</name>
        <dbReference type="ChEBI" id="CHEBI:49883"/>
        <label>2</label>
        <note>4Fe-4S-S-AdoMet</note>
    </ligand>
</feature>
<dbReference type="InterPro" id="IPR007197">
    <property type="entry name" value="rSAM"/>
</dbReference>
<dbReference type="Pfam" id="PF00919">
    <property type="entry name" value="UPF0004"/>
    <property type="match status" value="1"/>
</dbReference>
<dbReference type="GO" id="GO:0005840">
    <property type="term" value="C:ribosome"/>
    <property type="evidence" value="ECO:0007669"/>
    <property type="project" value="UniProtKB-KW"/>
</dbReference>
<dbReference type="NCBIfam" id="TIGR01125">
    <property type="entry name" value="30S ribosomal protein S12 methylthiotransferase RimO"/>
    <property type="match status" value="1"/>
</dbReference>
<protein>
    <recommendedName>
        <fullName evidence="8">Ribosomal protein uS12 methylthiotransferase RimO</fullName>
        <shortName evidence="8">uS12 MTTase</shortName>
        <shortName evidence="8">uS12 methylthiotransferase</shortName>
        <ecNumber evidence="8">2.8.4.4</ecNumber>
    </recommendedName>
    <alternativeName>
        <fullName evidence="8">Ribosomal protein uS12 (aspartate-C(3))-methylthiotransferase</fullName>
    </alternativeName>
    <alternativeName>
        <fullName evidence="8">Ribosome maturation factor RimO</fullName>
    </alternativeName>
</protein>
<dbReference type="GO" id="GO:0046872">
    <property type="term" value="F:metal ion binding"/>
    <property type="evidence" value="ECO:0007669"/>
    <property type="project" value="UniProtKB-KW"/>
</dbReference>
<dbReference type="Pfam" id="PF04055">
    <property type="entry name" value="Radical_SAM"/>
    <property type="match status" value="1"/>
</dbReference>
<evidence type="ECO:0000259" key="11">
    <source>
        <dbReference type="PROSITE" id="PS51918"/>
    </source>
</evidence>
<evidence type="ECO:0000256" key="5">
    <source>
        <dbReference type="ARBA" id="ARBA00022723"/>
    </source>
</evidence>
<dbReference type="InterPro" id="IPR020612">
    <property type="entry name" value="Methylthiotransferase_CS"/>
</dbReference>
<evidence type="ECO:0000259" key="9">
    <source>
        <dbReference type="PROSITE" id="PS50926"/>
    </source>
</evidence>
<comment type="catalytic activity">
    <reaction evidence="8">
        <text>L-aspartate(89)-[ribosomal protein uS12]-hydrogen + (sulfur carrier)-SH + AH2 + 2 S-adenosyl-L-methionine = 3-methylsulfanyl-L-aspartate(89)-[ribosomal protein uS12]-hydrogen + (sulfur carrier)-H + 5'-deoxyadenosine + L-methionine + A + S-adenosyl-L-homocysteine + 2 H(+)</text>
        <dbReference type="Rhea" id="RHEA:37087"/>
        <dbReference type="Rhea" id="RHEA-COMP:10460"/>
        <dbReference type="Rhea" id="RHEA-COMP:10461"/>
        <dbReference type="Rhea" id="RHEA-COMP:14737"/>
        <dbReference type="Rhea" id="RHEA-COMP:14739"/>
        <dbReference type="ChEBI" id="CHEBI:13193"/>
        <dbReference type="ChEBI" id="CHEBI:15378"/>
        <dbReference type="ChEBI" id="CHEBI:17319"/>
        <dbReference type="ChEBI" id="CHEBI:17499"/>
        <dbReference type="ChEBI" id="CHEBI:29917"/>
        <dbReference type="ChEBI" id="CHEBI:29961"/>
        <dbReference type="ChEBI" id="CHEBI:57844"/>
        <dbReference type="ChEBI" id="CHEBI:57856"/>
        <dbReference type="ChEBI" id="CHEBI:59789"/>
        <dbReference type="ChEBI" id="CHEBI:64428"/>
        <dbReference type="ChEBI" id="CHEBI:73599"/>
        <dbReference type="EC" id="2.8.4.4"/>
    </reaction>
</comment>
<dbReference type="PROSITE" id="PS51918">
    <property type="entry name" value="RADICAL_SAM"/>
    <property type="match status" value="1"/>
</dbReference>
<dbReference type="SFLD" id="SFLDS00029">
    <property type="entry name" value="Radical_SAM"/>
    <property type="match status" value="1"/>
</dbReference>
<dbReference type="GO" id="GO:0051539">
    <property type="term" value="F:4 iron, 4 sulfur cluster binding"/>
    <property type="evidence" value="ECO:0007669"/>
    <property type="project" value="UniProtKB-UniRule"/>
</dbReference>
<keyword evidence="2 8" id="KW-0963">Cytoplasm</keyword>
<evidence type="ECO:0000259" key="10">
    <source>
        <dbReference type="PROSITE" id="PS51449"/>
    </source>
</evidence>
<keyword evidence="1 8" id="KW-0004">4Fe-4S</keyword>
<feature type="binding site" evidence="8">
    <location>
        <position position="175"/>
    </location>
    <ligand>
        <name>[4Fe-4S] cluster</name>
        <dbReference type="ChEBI" id="CHEBI:49883"/>
        <label>2</label>
        <note>4Fe-4S-S-AdoMet</note>
    </ligand>
</feature>
<keyword evidence="4 8" id="KW-0949">S-adenosyl-L-methionine</keyword>
<dbReference type="SUPFAM" id="SSF102114">
    <property type="entry name" value="Radical SAM enzymes"/>
    <property type="match status" value="1"/>
</dbReference>
<dbReference type="PROSITE" id="PS50926">
    <property type="entry name" value="TRAM"/>
    <property type="match status" value="1"/>
</dbReference>
<evidence type="ECO:0000256" key="7">
    <source>
        <dbReference type="ARBA" id="ARBA00023014"/>
    </source>
</evidence>
<dbReference type="InterPro" id="IPR005839">
    <property type="entry name" value="Methylthiotransferase"/>
</dbReference>
<dbReference type="InterPro" id="IPR023404">
    <property type="entry name" value="rSAM_horseshoe"/>
</dbReference>
<dbReference type="InterPro" id="IPR005840">
    <property type="entry name" value="Ribosomal_uS12_MeSTrfase_RimO"/>
</dbReference>
<dbReference type="InterPro" id="IPR006638">
    <property type="entry name" value="Elp3/MiaA/NifB-like_rSAM"/>
</dbReference>
<dbReference type="RefSeq" id="WP_242945267.1">
    <property type="nucleotide sequence ID" value="NZ_FQTU01000001.1"/>
</dbReference>
<evidence type="ECO:0000256" key="6">
    <source>
        <dbReference type="ARBA" id="ARBA00023004"/>
    </source>
</evidence>
<dbReference type="PANTHER" id="PTHR43837">
    <property type="entry name" value="RIBOSOMAL PROTEIN S12 METHYLTHIOTRANSFERASE RIMO"/>
    <property type="match status" value="1"/>
</dbReference>
<keyword evidence="12" id="KW-0689">Ribosomal protein</keyword>
<reference evidence="12 13" key="1">
    <citation type="submission" date="2016-11" db="EMBL/GenBank/DDBJ databases">
        <authorList>
            <person name="Jaros S."/>
            <person name="Januszkiewicz K."/>
            <person name="Wedrychowicz H."/>
        </authorList>
    </citation>
    <scope>NUCLEOTIDE SEQUENCE [LARGE SCALE GENOMIC DNA]</scope>
    <source>
        <strain evidence="12 13">DSM 14828</strain>
    </source>
</reference>
<feature type="domain" description="Radical SAM core" evidence="11">
    <location>
        <begin position="154"/>
        <end position="384"/>
    </location>
</feature>
<dbReference type="InterPro" id="IPR012340">
    <property type="entry name" value="NA-bd_OB-fold"/>
</dbReference>
<comment type="subcellular location">
    <subcellularLocation>
        <location evidence="8">Cytoplasm</location>
    </subcellularLocation>
</comment>
<evidence type="ECO:0000256" key="8">
    <source>
        <dbReference type="HAMAP-Rule" id="MF_01865"/>
    </source>
</evidence>
<keyword evidence="12" id="KW-0687">Ribonucleoprotein</keyword>
<dbReference type="AlphaFoldDB" id="A0A1M4SDR5"/>
<dbReference type="SFLD" id="SFLDF00274">
    <property type="entry name" value="ribosomal_protein_S12_methylth"/>
    <property type="match status" value="1"/>
</dbReference>
<evidence type="ECO:0000313" key="12">
    <source>
        <dbReference type="EMBL" id="SHE30384.1"/>
    </source>
</evidence>
<dbReference type="SFLD" id="SFLDG01061">
    <property type="entry name" value="methylthiotransferase"/>
    <property type="match status" value="1"/>
</dbReference>
<evidence type="ECO:0000256" key="3">
    <source>
        <dbReference type="ARBA" id="ARBA00022679"/>
    </source>
</evidence>
<keyword evidence="3 8" id="KW-0808">Transferase</keyword>
<dbReference type="PROSITE" id="PS01278">
    <property type="entry name" value="MTTASE_RADICAL"/>
    <property type="match status" value="1"/>
</dbReference>
<comment type="function">
    <text evidence="8">Catalyzes the methylthiolation of an aspartic acid residue of ribosomal protein uS12.</text>
</comment>
<dbReference type="InterPro" id="IPR002792">
    <property type="entry name" value="TRAM_dom"/>
</dbReference>
<dbReference type="PANTHER" id="PTHR43837:SF1">
    <property type="entry name" value="RIBOSOMAL PROTEIN US12 METHYLTHIOTRANSFERASE RIMO"/>
    <property type="match status" value="1"/>
</dbReference>
<dbReference type="Gene3D" id="2.40.50.140">
    <property type="entry name" value="Nucleic acid-binding proteins"/>
    <property type="match status" value="1"/>
</dbReference>
<organism evidence="12 13">
    <name type="scientific">Alkalibacter saccharofermentans DSM 14828</name>
    <dbReference type="NCBI Taxonomy" id="1120975"/>
    <lineage>
        <taxon>Bacteria</taxon>
        <taxon>Bacillati</taxon>
        <taxon>Bacillota</taxon>
        <taxon>Clostridia</taxon>
        <taxon>Eubacteriales</taxon>
        <taxon>Eubacteriaceae</taxon>
        <taxon>Alkalibacter</taxon>
    </lineage>
</organism>
<dbReference type="CDD" id="cd01335">
    <property type="entry name" value="Radical_SAM"/>
    <property type="match status" value="1"/>
</dbReference>
<dbReference type="HAMAP" id="MF_01865">
    <property type="entry name" value="MTTase_RimO"/>
    <property type="match status" value="1"/>
</dbReference>
<dbReference type="PROSITE" id="PS51449">
    <property type="entry name" value="MTTASE_N"/>
    <property type="match status" value="1"/>
</dbReference>
<name>A0A1M4SDR5_9FIRM</name>
<dbReference type="SMART" id="SM00729">
    <property type="entry name" value="Elp3"/>
    <property type="match status" value="1"/>
</dbReference>
<dbReference type="InterPro" id="IPR038135">
    <property type="entry name" value="Methylthiotransferase_N_sf"/>
</dbReference>
<comment type="similarity">
    <text evidence="8">Belongs to the methylthiotransferase family. RimO subfamily.</text>
</comment>
<evidence type="ECO:0000256" key="2">
    <source>
        <dbReference type="ARBA" id="ARBA00022490"/>
    </source>
</evidence>
<keyword evidence="13" id="KW-1185">Reference proteome</keyword>
<sequence length="456" mass="51503">MKTPKNRKGDKMTTKIAMVSLGCSKNLVDSEIMLGLLDQNSYEITENSDDADFIIINTCGFIESAKEESIDMILEMGELKRTGRLKGLIAAGCLSERYHEELMEEIPELDSVIGTGDYEKIVEVIKKIQETGEKVKSFGNIHVDFNEELPRLISTASHTAYIKIAEGCDNHCTYCIIPKLRGKYRSRKLENIVAEAKALAERGTKEIILIAQDTTMYGWDLYGKRKLADLLSELDKIQGLSWIRVMYAYPENIDDELVNVIRDAKRVLHYLDIPVQHTEDSVLKRMGRRTDRKKIFSLFEKLRREIPDMVIRSTMIAGFPGETQADHEGMLKSIKELKIDKLGVFDYSKEEGTPAAKMTDQIDAQTKGYRQFAAMEAQRPISEERMLSHVGGVIESIIEEKTEEGYSGRTWMDAPEIDGVVCIETDRELEIGSIVEVKITSASEFDLMGVLSDESA</sequence>
<feature type="binding site" evidence="8">
    <location>
        <position position="93"/>
    </location>
    <ligand>
        <name>[4Fe-4S] cluster</name>
        <dbReference type="ChEBI" id="CHEBI:49883"/>
        <label>1</label>
    </ligand>
</feature>
<dbReference type="InterPro" id="IPR013848">
    <property type="entry name" value="Methylthiotransferase_N"/>
</dbReference>